<reference evidence="6" key="1">
    <citation type="submission" date="2023-10" db="EMBL/GenBank/DDBJ databases">
        <title>Clonality and diversity in the soft rot Dickeya solani phytopathogen.</title>
        <authorList>
            <person name="Pedron J."/>
            <person name="Van Gijsegem F."/>
            <person name="Portier P."/>
            <person name="Taghouti G."/>
        </authorList>
    </citation>
    <scope>NUCLEOTIDE SEQUENCE</scope>
    <source>
        <strain evidence="6">CFBP5647</strain>
    </source>
</reference>
<dbReference type="Pfam" id="PF13181">
    <property type="entry name" value="TPR_8"/>
    <property type="match status" value="1"/>
</dbReference>
<dbReference type="InterPro" id="IPR011990">
    <property type="entry name" value="TPR-like_helical_dom_sf"/>
</dbReference>
<dbReference type="Pfam" id="PF07719">
    <property type="entry name" value="TPR_2"/>
    <property type="match status" value="1"/>
</dbReference>
<gene>
    <name evidence="6" type="ORF">RXA29_19325</name>
</gene>
<dbReference type="InterPro" id="IPR001173">
    <property type="entry name" value="Glyco_trans_2-like"/>
</dbReference>
<evidence type="ECO:0000256" key="1">
    <source>
        <dbReference type="ARBA" id="ARBA00022737"/>
    </source>
</evidence>
<dbReference type="RefSeq" id="WP_316392503.1">
    <property type="nucleotide sequence ID" value="NZ_CP136339.1"/>
</dbReference>
<dbReference type="Gene3D" id="3.90.550.10">
    <property type="entry name" value="Spore Coat Polysaccharide Biosynthesis Protein SpsA, Chain A"/>
    <property type="match status" value="1"/>
</dbReference>
<dbReference type="InterPro" id="IPR019734">
    <property type="entry name" value="TPR_rpt"/>
</dbReference>
<dbReference type="PROSITE" id="PS50005">
    <property type="entry name" value="TPR"/>
    <property type="match status" value="1"/>
</dbReference>
<comment type="similarity">
    <text evidence="3">Belongs to the glycosyltransferase 2 family. WaaE/KdtX subfamily.</text>
</comment>
<dbReference type="InterPro" id="IPR013105">
    <property type="entry name" value="TPR_2"/>
</dbReference>
<dbReference type="InterPro" id="IPR029044">
    <property type="entry name" value="Nucleotide-diphossugar_trans"/>
</dbReference>
<dbReference type="PANTHER" id="PTHR43630">
    <property type="entry name" value="POLY-BETA-1,6-N-ACETYL-D-GLUCOSAMINE SYNTHASE"/>
    <property type="match status" value="1"/>
</dbReference>
<dbReference type="PANTHER" id="PTHR43630:SF2">
    <property type="entry name" value="GLYCOSYLTRANSFERASE"/>
    <property type="match status" value="1"/>
</dbReference>
<dbReference type="SMART" id="SM00028">
    <property type="entry name" value="TPR"/>
    <property type="match status" value="3"/>
</dbReference>
<dbReference type="SUPFAM" id="SSF53448">
    <property type="entry name" value="Nucleotide-diphospho-sugar transferases"/>
    <property type="match status" value="1"/>
</dbReference>
<evidence type="ECO:0000313" key="7">
    <source>
        <dbReference type="Proteomes" id="UP001304423"/>
    </source>
</evidence>
<dbReference type="GO" id="GO:0016757">
    <property type="term" value="F:glycosyltransferase activity"/>
    <property type="evidence" value="ECO:0007669"/>
    <property type="project" value="UniProtKB-KW"/>
</dbReference>
<dbReference type="EC" id="2.4.-.-" evidence="6"/>
<keyword evidence="1" id="KW-0677">Repeat</keyword>
<dbReference type="CDD" id="cd02511">
    <property type="entry name" value="Beta4Glucosyltransferase"/>
    <property type="match status" value="1"/>
</dbReference>
<evidence type="ECO:0000256" key="3">
    <source>
        <dbReference type="ARBA" id="ARBA00038494"/>
    </source>
</evidence>
<keyword evidence="2 4" id="KW-0802">TPR repeat</keyword>
<dbReference type="Proteomes" id="UP001304423">
    <property type="component" value="Chromosome"/>
</dbReference>
<name>A0AAX4EXT1_9GAMM</name>
<dbReference type="AlphaFoldDB" id="A0AAX4EXT1"/>
<evidence type="ECO:0000313" key="6">
    <source>
        <dbReference type="EMBL" id="WOA52016.1"/>
    </source>
</evidence>
<feature type="domain" description="Glycosyltransferase 2-like" evidence="5">
    <location>
        <begin position="3"/>
        <end position="114"/>
    </location>
</feature>
<dbReference type="Pfam" id="PF00535">
    <property type="entry name" value="Glycos_transf_2"/>
    <property type="match status" value="1"/>
</dbReference>
<protein>
    <submittedName>
        <fullName evidence="6">Glycosyltransferase</fullName>
        <ecNumber evidence="6">2.4.-.-</ecNumber>
    </submittedName>
</protein>
<dbReference type="Gene3D" id="1.25.40.10">
    <property type="entry name" value="Tetratricopeptide repeat domain"/>
    <property type="match status" value="1"/>
</dbReference>
<feature type="repeat" description="TPR" evidence="4">
    <location>
        <begin position="198"/>
        <end position="231"/>
    </location>
</feature>
<sequence>MISVCMIIKNEARHLAGTLASIAAHFDDIVIVDTGSTDNSRAIAGQFTTNIHDFEWIADFSAARNASLDYARHDWVLVIDADEEIESIDIDALYALIKTHPQAIGRVERINYLDEGTDTITVRESINRLFHKDRYHYSGIIHEQVTPREISTSPITSFTAPIRLNHVGYKKEILQETDKVSRNITLLKQALEMQPDDPYLLFQLGKSYYLKRDYSSAIDYFRQALRFETNFTYEYTEDLVETYGYALINQGDYVTAMEILHYESHYSSTDFIFLKALILMNNGQLQNAVDLFTHCTKMPPGNKEGVNTYKANYNIGVILECVGMKQKALEFYQKCGDYALARDGIQRLVHCVDPTRLL</sequence>
<organism evidence="6 7">
    <name type="scientific">Dickeya solani</name>
    <dbReference type="NCBI Taxonomy" id="1089444"/>
    <lineage>
        <taxon>Bacteria</taxon>
        <taxon>Pseudomonadati</taxon>
        <taxon>Pseudomonadota</taxon>
        <taxon>Gammaproteobacteria</taxon>
        <taxon>Enterobacterales</taxon>
        <taxon>Pectobacteriaceae</taxon>
        <taxon>Dickeya</taxon>
    </lineage>
</organism>
<evidence type="ECO:0000256" key="4">
    <source>
        <dbReference type="PROSITE-ProRule" id="PRU00339"/>
    </source>
</evidence>
<keyword evidence="6" id="KW-0328">Glycosyltransferase</keyword>
<keyword evidence="6" id="KW-0808">Transferase</keyword>
<dbReference type="EMBL" id="CP136339">
    <property type="protein sequence ID" value="WOA52016.1"/>
    <property type="molecule type" value="Genomic_DNA"/>
</dbReference>
<dbReference type="SUPFAM" id="SSF48452">
    <property type="entry name" value="TPR-like"/>
    <property type="match status" value="1"/>
</dbReference>
<proteinExistence type="inferred from homology"/>
<evidence type="ECO:0000256" key="2">
    <source>
        <dbReference type="ARBA" id="ARBA00022803"/>
    </source>
</evidence>
<accession>A0AAX4EXT1</accession>
<evidence type="ECO:0000259" key="5">
    <source>
        <dbReference type="Pfam" id="PF00535"/>
    </source>
</evidence>